<dbReference type="WBParaSite" id="PgE051_g003_t01">
    <property type="protein sequence ID" value="PgE051_g003_t01"/>
    <property type="gene ID" value="PgE051_g003"/>
</dbReference>
<name>A0A914ZZC5_PARUN</name>
<protein>
    <submittedName>
        <fullName evidence="2">Uncharacterized protein</fullName>
    </submittedName>
</protein>
<accession>A0A914ZZC5</accession>
<keyword evidence="1" id="KW-1185">Reference proteome</keyword>
<dbReference type="Proteomes" id="UP000887569">
    <property type="component" value="Unplaced"/>
</dbReference>
<organism evidence="1 2">
    <name type="scientific">Parascaris univalens</name>
    <name type="common">Nematode worm</name>
    <dbReference type="NCBI Taxonomy" id="6257"/>
    <lineage>
        <taxon>Eukaryota</taxon>
        <taxon>Metazoa</taxon>
        <taxon>Ecdysozoa</taxon>
        <taxon>Nematoda</taxon>
        <taxon>Chromadorea</taxon>
        <taxon>Rhabditida</taxon>
        <taxon>Spirurina</taxon>
        <taxon>Ascaridomorpha</taxon>
        <taxon>Ascaridoidea</taxon>
        <taxon>Ascarididae</taxon>
        <taxon>Parascaris</taxon>
    </lineage>
</organism>
<proteinExistence type="predicted"/>
<sequence>MFTCVSESLRERLLVVGGSLRERFRVRYLRVYANVSVCVRESLREGVNVLLVGVLTTIGRCDEVHVTFIGAGRRRVDYAYLSLENCNAFIYIIYGSSDVTGSSFAVSC</sequence>
<evidence type="ECO:0000313" key="1">
    <source>
        <dbReference type="Proteomes" id="UP000887569"/>
    </source>
</evidence>
<reference evidence="2" key="1">
    <citation type="submission" date="2022-11" db="UniProtKB">
        <authorList>
            <consortium name="WormBaseParasite"/>
        </authorList>
    </citation>
    <scope>IDENTIFICATION</scope>
</reference>
<dbReference type="AlphaFoldDB" id="A0A914ZZC5"/>
<evidence type="ECO:0000313" key="2">
    <source>
        <dbReference type="WBParaSite" id="PgE051_g003_t01"/>
    </source>
</evidence>